<proteinExistence type="inferred from homology"/>
<feature type="transmembrane region" description="Helical" evidence="2">
    <location>
        <begin position="51"/>
        <end position="70"/>
    </location>
</feature>
<gene>
    <name evidence="4" type="ORF">AM592_19775</name>
</gene>
<sequence length="93" mass="10516">MIQCGFFRFLILYFNTQTVTGELLIIVSALSWACVNVFSKVKFSGDEIMNMTAWQLLIGAIILFVISIMTENVSQTEWTLPAVLSLRIARLHS</sequence>
<dbReference type="EMBL" id="CP012600">
    <property type="protein sequence ID" value="ALC83518.1"/>
    <property type="molecule type" value="Genomic_DNA"/>
</dbReference>
<dbReference type="PATRIC" id="fig|1441095.3.peg.4375"/>
<feature type="domain" description="EamA" evidence="3">
    <location>
        <begin position="20"/>
        <end position="83"/>
    </location>
</feature>
<reference evidence="5" key="1">
    <citation type="submission" date="2015-08" db="EMBL/GenBank/DDBJ databases">
        <title>Genome sequencing project for genomic taxonomy and phylogenomics of Bacillus-like bacteria.</title>
        <authorList>
            <person name="Liu B."/>
            <person name="Wang J."/>
            <person name="Zhu Y."/>
            <person name="Liu G."/>
            <person name="Chen Q."/>
            <person name="Chen Z."/>
            <person name="Lan J."/>
            <person name="Che J."/>
            <person name="Ge C."/>
            <person name="Shi H."/>
            <person name="Pan Z."/>
            <person name="Liu X."/>
        </authorList>
    </citation>
    <scope>NUCLEOTIDE SEQUENCE [LARGE SCALE GENOMIC DNA]</scope>
    <source>
        <strain evidence="5">FJAT-4402</strain>
    </source>
</reference>
<dbReference type="GO" id="GO:0016020">
    <property type="term" value="C:membrane"/>
    <property type="evidence" value="ECO:0007669"/>
    <property type="project" value="InterPro"/>
</dbReference>
<evidence type="ECO:0000256" key="2">
    <source>
        <dbReference type="SAM" id="Phobius"/>
    </source>
</evidence>
<evidence type="ECO:0000313" key="5">
    <source>
        <dbReference type="Proteomes" id="UP000067625"/>
    </source>
</evidence>
<keyword evidence="2" id="KW-1133">Transmembrane helix</keyword>
<protein>
    <recommendedName>
        <fullName evidence="3">EamA domain-containing protein</fullName>
    </recommendedName>
</protein>
<comment type="similarity">
    <text evidence="1">Belongs to the EamA transporter family.</text>
</comment>
<accession>A0A0M4FX86</accession>
<reference evidence="4 5" key="2">
    <citation type="journal article" date="2016" name="Int. J. Syst. Evol. Microbiol.">
        <title>Bacillus gobiensis sp. nov., isolated from a soil sample.</title>
        <authorList>
            <person name="Liu B."/>
            <person name="Liu G.H."/>
            <person name="Cetin S."/>
            <person name="Schumann P."/>
            <person name="Pan Z.Z."/>
            <person name="Chen Q.Q."/>
        </authorList>
    </citation>
    <scope>NUCLEOTIDE SEQUENCE [LARGE SCALE GENOMIC DNA]</scope>
    <source>
        <strain evidence="4 5">FJAT-4402</strain>
    </source>
</reference>
<dbReference type="Proteomes" id="UP000067625">
    <property type="component" value="Chromosome"/>
</dbReference>
<dbReference type="InterPro" id="IPR000620">
    <property type="entry name" value="EamA_dom"/>
</dbReference>
<dbReference type="Pfam" id="PF00892">
    <property type="entry name" value="EamA"/>
    <property type="match status" value="1"/>
</dbReference>
<dbReference type="RefSeq" id="WP_053605370.1">
    <property type="nucleotide sequence ID" value="NZ_CP012600.1"/>
</dbReference>
<evidence type="ECO:0000256" key="1">
    <source>
        <dbReference type="ARBA" id="ARBA00007362"/>
    </source>
</evidence>
<keyword evidence="5" id="KW-1185">Reference proteome</keyword>
<dbReference type="AlphaFoldDB" id="A0A0M4FX86"/>
<feature type="transmembrane region" description="Helical" evidence="2">
    <location>
        <begin position="20"/>
        <end position="39"/>
    </location>
</feature>
<dbReference type="OrthoDB" id="67135at2"/>
<name>A0A0M4FX86_9BACI</name>
<keyword evidence="2" id="KW-0472">Membrane</keyword>
<evidence type="ECO:0000313" key="4">
    <source>
        <dbReference type="EMBL" id="ALC83518.1"/>
    </source>
</evidence>
<keyword evidence="2" id="KW-0812">Transmembrane</keyword>
<evidence type="ECO:0000259" key="3">
    <source>
        <dbReference type="Pfam" id="PF00892"/>
    </source>
</evidence>
<organism evidence="4 5">
    <name type="scientific">Bacillus gobiensis</name>
    <dbReference type="NCBI Taxonomy" id="1441095"/>
    <lineage>
        <taxon>Bacteria</taxon>
        <taxon>Bacillati</taxon>
        <taxon>Bacillota</taxon>
        <taxon>Bacilli</taxon>
        <taxon>Bacillales</taxon>
        <taxon>Bacillaceae</taxon>
        <taxon>Bacillus</taxon>
    </lineage>
</organism>